<keyword evidence="3" id="KW-1003">Cell membrane</keyword>
<dbReference type="SUPFAM" id="SSF141868">
    <property type="entry name" value="EAL domain-like"/>
    <property type="match status" value="1"/>
</dbReference>
<dbReference type="EMBL" id="JACFXV010000053">
    <property type="protein sequence ID" value="MBA5777794.1"/>
    <property type="molecule type" value="Genomic_DNA"/>
</dbReference>
<evidence type="ECO:0000259" key="12">
    <source>
        <dbReference type="PROSITE" id="PS50883"/>
    </source>
</evidence>
<dbReference type="Pfam" id="PF12792">
    <property type="entry name" value="CSS-motif"/>
    <property type="match status" value="1"/>
</dbReference>
<feature type="transmembrane region" description="Helical" evidence="11">
    <location>
        <begin position="16"/>
        <end position="39"/>
    </location>
</feature>
<dbReference type="InterPro" id="IPR001633">
    <property type="entry name" value="EAL_dom"/>
</dbReference>
<dbReference type="PANTHER" id="PTHR33121">
    <property type="entry name" value="CYCLIC DI-GMP PHOSPHODIESTERASE PDEF"/>
    <property type="match status" value="1"/>
</dbReference>
<dbReference type="Gene3D" id="3.20.20.450">
    <property type="entry name" value="EAL domain"/>
    <property type="match status" value="1"/>
</dbReference>
<keyword evidence="14" id="KW-1185">Reference proteome</keyword>
<evidence type="ECO:0000256" key="4">
    <source>
        <dbReference type="ARBA" id="ARBA00022636"/>
    </source>
</evidence>
<evidence type="ECO:0000313" key="13">
    <source>
        <dbReference type="EMBL" id="MBA5777794.1"/>
    </source>
</evidence>
<dbReference type="GO" id="GO:0005886">
    <property type="term" value="C:plasma membrane"/>
    <property type="evidence" value="ECO:0007669"/>
    <property type="project" value="UniProtKB-SubCell"/>
</dbReference>
<evidence type="ECO:0000256" key="7">
    <source>
        <dbReference type="ARBA" id="ARBA00022989"/>
    </source>
</evidence>
<evidence type="ECO:0000256" key="3">
    <source>
        <dbReference type="ARBA" id="ARBA00022475"/>
    </source>
</evidence>
<dbReference type="RefSeq" id="WP_182165477.1">
    <property type="nucleotide sequence ID" value="NZ_JACFXV010000053.1"/>
</dbReference>
<dbReference type="AlphaFoldDB" id="A0A839AFT2"/>
<comment type="catalytic activity">
    <reaction evidence="9">
        <text>3',3'-c-di-GMP + H2O = 5'-phosphoguanylyl(3'-&gt;5')guanosine + H(+)</text>
        <dbReference type="Rhea" id="RHEA:24902"/>
        <dbReference type="ChEBI" id="CHEBI:15377"/>
        <dbReference type="ChEBI" id="CHEBI:15378"/>
        <dbReference type="ChEBI" id="CHEBI:58754"/>
        <dbReference type="ChEBI" id="CHEBI:58805"/>
        <dbReference type="EC" id="3.1.4.52"/>
    </reaction>
</comment>
<dbReference type="EC" id="3.1.4.52" evidence="2"/>
<dbReference type="Proteomes" id="UP000541109">
    <property type="component" value="Unassembled WGS sequence"/>
</dbReference>
<feature type="region of interest" description="Disordered" evidence="10">
    <location>
        <begin position="536"/>
        <end position="556"/>
    </location>
</feature>
<dbReference type="PANTHER" id="PTHR33121:SF79">
    <property type="entry name" value="CYCLIC DI-GMP PHOSPHODIESTERASE PDED-RELATED"/>
    <property type="match status" value="1"/>
</dbReference>
<dbReference type="InterPro" id="IPR024744">
    <property type="entry name" value="CSS-motif_dom"/>
</dbReference>
<keyword evidence="5 11" id="KW-0812">Transmembrane</keyword>
<evidence type="ECO:0000256" key="2">
    <source>
        <dbReference type="ARBA" id="ARBA00012282"/>
    </source>
</evidence>
<dbReference type="Pfam" id="PF00563">
    <property type="entry name" value="EAL"/>
    <property type="match status" value="1"/>
</dbReference>
<evidence type="ECO:0000256" key="8">
    <source>
        <dbReference type="ARBA" id="ARBA00023136"/>
    </source>
</evidence>
<feature type="domain" description="EAL" evidence="12">
    <location>
        <begin position="277"/>
        <end position="529"/>
    </location>
</feature>
<dbReference type="SMART" id="SM00052">
    <property type="entry name" value="EAL"/>
    <property type="match status" value="1"/>
</dbReference>
<evidence type="ECO:0000256" key="9">
    <source>
        <dbReference type="ARBA" id="ARBA00034290"/>
    </source>
</evidence>
<evidence type="ECO:0000256" key="11">
    <source>
        <dbReference type="SAM" id="Phobius"/>
    </source>
</evidence>
<accession>A0A839AFT2</accession>
<keyword evidence="8 11" id="KW-0472">Membrane</keyword>
<evidence type="ECO:0000256" key="1">
    <source>
        <dbReference type="ARBA" id="ARBA00004651"/>
    </source>
</evidence>
<dbReference type="PROSITE" id="PS51257">
    <property type="entry name" value="PROKAR_LIPOPROTEIN"/>
    <property type="match status" value="1"/>
</dbReference>
<comment type="subcellular location">
    <subcellularLocation>
        <location evidence="1">Cell membrane</location>
        <topology evidence="1">Multi-pass membrane protein</topology>
    </subcellularLocation>
</comment>
<dbReference type="PROSITE" id="PS50883">
    <property type="entry name" value="EAL"/>
    <property type="match status" value="1"/>
</dbReference>
<evidence type="ECO:0000256" key="5">
    <source>
        <dbReference type="ARBA" id="ARBA00022692"/>
    </source>
</evidence>
<organism evidence="13 14">
    <name type="scientific">Stappia albiluteola</name>
    <dbReference type="NCBI Taxonomy" id="2758565"/>
    <lineage>
        <taxon>Bacteria</taxon>
        <taxon>Pseudomonadati</taxon>
        <taxon>Pseudomonadota</taxon>
        <taxon>Alphaproteobacteria</taxon>
        <taxon>Hyphomicrobiales</taxon>
        <taxon>Stappiaceae</taxon>
        <taxon>Stappia</taxon>
    </lineage>
</organism>
<dbReference type="InterPro" id="IPR050706">
    <property type="entry name" value="Cyclic-di-GMP_PDE-like"/>
</dbReference>
<keyword evidence="7 11" id="KW-1133">Transmembrane helix</keyword>
<dbReference type="GO" id="GO:0071111">
    <property type="term" value="F:cyclic-guanylate-specific phosphodiesterase activity"/>
    <property type="evidence" value="ECO:0007669"/>
    <property type="project" value="UniProtKB-EC"/>
</dbReference>
<comment type="caution">
    <text evidence="13">The sequence shown here is derived from an EMBL/GenBank/DDBJ whole genome shotgun (WGS) entry which is preliminary data.</text>
</comment>
<dbReference type="InterPro" id="IPR035919">
    <property type="entry name" value="EAL_sf"/>
</dbReference>
<gene>
    <name evidence="13" type="ORF">H2509_11730</name>
</gene>
<reference evidence="13 14" key="1">
    <citation type="submission" date="2020-07" db="EMBL/GenBank/DDBJ databases">
        <title>Stappia sp., F7233, whole genome shotgun sequencing project.</title>
        <authorList>
            <person name="Jiang S."/>
            <person name="Liu Z.W."/>
            <person name="Du Z.J."/>
        </authorList>
    </citation>
    <scope>NUCLEOTIDE SEQUENCE [LARGE SCALE GENOMIC DNA]</scope>
    <source>
        <strain evidence="13 14">F7233</strain>
    </source>
</reference>
<evidence type="ECO:0000256" key="6">
    <source>
        <dbReference type="ARBA" id="ARBA00022801"/>
    </source>
</evidence>
<name>A0A839AFT2_9HYPH</name>
<protein>
    <recommendedName>
        <fullName evidence="2">cyclic-guanylate-specific phosphodiesterase</fullName>
        <ecNumber evidence="2">3.1.4.52</ecNumber>
    </recommendedName>
</protein>
<evidence type="ECO:0000256" key="10">
    <source>
        <dbReference type="SAM" id="MobiDB-lite"/>
    </source>
</evidence>
<dbReference type="CDD" id="cd01948">
    <property type="entry name" value="EAL"/>
    <property type="match status" value="1"/>
</dbReference>
<proteinExistence type="predicted"/>
<evidence type="ECO:0000313" key="14">
    <source>
        <dbReference type="Proteomes" id="UP000541109"/>
    </source>
</evidence>
<keyword evidence="4" id="KW-0973">c-di-GMP</keyword>
<sequence length="556" mass="61051">MTVLAKLFLSARQLRLIATAIWIAVSCSVISAGIFYIVLDAREDLKARGDMLLEEHARFSRTAIELLDILNKQPPSEPCGPAFLEYMRKAAFLPDGINTILYSEGGNVVCSANSGRLATPVSFGAPDVAAEDTPYGIEIWFDRPQSGLGLPGETGSLVGRGGFLVVIPAASAVGPAISKESLDYEVVMTLLSGAAIHRGGTTGLHEALRDEQAGFSFGDMALQISRCGDLGLFCVTVHQPLAQALPAFLPQLIAFVLIGAICGSASSRYVERRMRRYWSFEERFVRNLGFETVNCAYQPVMEVATGKIVGLEVLARWRDIDGQQVYPDQFLPVIQMRGLTRRFTEIVIAKAKAELADHIPEECQLQVAFNIFPRDYSYEFLFPLLGERVPGTIQPRFDYVLEIVETDSFDVASVKKEMTMLRRHGIRTFIDDFGIGFSNIGTLAELPIDGVKLDRSFAMAADGSLFANMLPRALELIGSAGHRVVVEGIETRQRLEALSASPHVEFAQGYFIGRPMPVDKLSMFLAEYCGKPDSLLPPQEIGPNGDKIVPIGQHRR</sequence>
<keyword evidence="6" id="KW-0378">Hydrolase</keyword>